<evidence type="ECO:0000256" key="3">
    <source>
        <dbReference type="SAM" id="SignalP"/>
    </source>
</evidence>
<dbReference type="InterPro" id="IPR008250">
    <property type="entry name" value="ATPase_P-typ_transduc_dom_A_sf"/>
</dbReference>
<dbReference type="RefSeq" id="XP_005830560.1">
    <property type="nucleotide sequence ID" value="XM_005830503.1"/>
</dbReference>
<dbReference type="AlphaFoldDB" id="L1J657"/>
<comment type="subcellular location">
    <subcellularLocation>
        <location evidence="1">Cell membrane</location>
        <topology evidence="1">Multi-pass membrane protein</topology>
    </subcellularLocation>
</comment>
<organism evidence="5">
    <name type="scientific">Guillardia theta (strain CCMP2712)</name>
    <name type="common">Cryptophyte</name>
    <dbReference type="NCBI Taxonomy" id="905079"/>
    <lineage>
        <taxon>Eukaryota</taxon>
        <taxon>Cryptophyceae</taxon>
        <taxon>Pyrenomonadales</taxon>
        <taxon>Geminigeraceae</taxon>
        <taxon>Guillardia</taxon>
    </lineage>
</organism>
<feature type="domain" description="P-type ATPase A" evidence="4">
    <location>
        <begin position="147"/>
        <end position="249"/>
    </location>
</feature>
<evidence type="ECO:0000256" key="1">
    <source>
        <dbReference type="ARBA" id="ARBA00004651"/>
    </source>
</evidence>
<dbReference type="EMBL" id="JH993009">
    <property type="protein sequence ID" value="EKX43580.1"/>
    <property type="molecule type" value="Genomic_DNA"/>
</dbReference>
<feature type="signal peptide" evidence="3">
    <location>
        <begin position="1"/>
        <end position="20"/>
    </location>
</feature>
<keyword evidence="3" id="KW-0732">Signal</keyword>
<proteinExistence type="predicted"/>
<accession>L1J657</accession>
<dbReference type="Pfam" id="PF00122">
    <property type="entry name" value="E1-E2_ATPase"/>
    <property type="match status" value="1"/>
</dbReference>
<dbReference type="InterPro" id="IPR059000">
    <property type="entry name" value="ATPase_P-type_domA"/>
</dbReference>
<feature type="chain" id="PRO_5008770937" description="P-type ATPase A domain-containing protein" evidence="3">
    <location>
        <begin position="21"/>
        <end position="265"/>
    </location>
</feature>
<dbReference type="InterPro" id="IPR050510">
    <property type="entry name" value="Cation_transp_ATPase_P-type"/>
</dbReference>
<evidence type="ECO:0000259" key="4">
    <source>
        <dbReference type="Pfam" id="PF00122"/>
    </source>
</evidence>
<reference evidence="7" key="2">
    <citation type="submission" date="2012-11" db="EMBL/GenBank/DDBJ databases">
        <authorList>
            <person name="Kuo A."/>
            <person name="Curtis B.A."/>
            <person name="Tanifuji G."/>
            <person name="Burki F."/>
            <person name="Gruber A."/>
            <person name="Irimia M."/>
            <person name="Maruyama S."/>
            <person name="Arias M.C."/>
            <person name="Ball S.G."/>
            <person name="Gile G.H."/>
            <person name="Hirakawa Y."/>
            <person name="Hopkins J.F."/>
            <person name="Rensing S.A."/>
            <person name="Schmutz J."/>
            <person name="Symeonidi A."/>
            <person name="Elias M."/>
            <person name="Eveleigh R.J."/>
            <person name="Herman E.K."/>
            <person name="Klute M.J."/>
            <person name="Nakayama T."/>
            <person name="Obornik M."/>
            <person name="Reyes-Prieto A."/>
            <person name="Armbrust E.V."/>
            <person name="Aves S.J."/>
            <person name="Beiko R.G."/>
            <person name="Coutinho P."/>
            <person name="Dacks J.B."/>
            <person name="Durnford D.G."/>
            <person name="Fast N.M."/>
            <person name="Green B.R."/>
            <person name="Grisdale C."/>
            <person name="Hempe F."/>
            <person name="Henrissat B."/>
            <person name="Hoppner M.P."/>
            <person name="Ishida K.-I."/>
            <person name="Kim E."/>
            <person name="Koreny L."/>
            <person name="Kroth P.G."/>
            <person name="Liu Y."/>
            <person name="Malik S.-B."/>
            <person name="Maier U.G."/>
            <person name="McRose D."/>
            <person name="Mock T."/>
            <person name="Neilson J.A."/>
            <person name="Onodera N.T."/>
            <person name="Poole A.M."/>
            <person name="Pritham E.J."/>
            <person name="Richards T.A."/>
            <person name="Rocap G."/>
            <person name="Roy S.W."/>
            <person name="Sarai C."/>
            <person name="Schaack S."/>
            <person name="Shirato S."/>
            <person name="Slamovits C.H."/>
            <person name="Spencer D.F."/>
            <person name="Suzuki S."/>
            <person name="Worden A.Z."/>
            <person name="Zauner S."/>
            <person name="Barry K."/>
            <person name="Bell C."/>
            <person name="Bharti A.K."/>
            <person name="Crow J.A."/>
            <person name="Grimwood J."/>
            <person name="Kramer R."/>
            <person name="Lindquist E."/>
            <person name="Lucas S."/>
            <person name="Salamov A."/>
            <person name="McFadden G.I."/>
            <person name="Lane C.E."/>
            <person name="Keeling P.J."/>
            <person name="Gray M.W."/>
            <person name="Grigoriev I.V."/>
            <person name="Archibald J.M."/>
        </authorList>
    </citation>
    <scope>NUCLEOTIDE SEQUENCE</scope>
    <source>
        <strain evidence="7">CCMP2712</strain>
    </source>
</reference>
<dbReference type="Proteomes" id="UP000011087">
    <property type="component" value="Unassembled WGS sequence"/>
</dbReference>
<gene>
    <name evidence="5" type="ORF">GUITHDRAFT_110385</name>
</gene>
<reference evidence="6" key="3">
    <citation type="submission" date="2015-06" db="UniProtKB">
        <authorList>
            <consortium name="EnsemblProtists"/>
        </authorList>
    </citation>
    <scope>IDENTIFICATION</scope>
</reference>
<dbReference type="PANTHER" id="PTHR43294">
    <property type="entry name" value="SODIUM/POTASSIUM-TRANSPORTING ATPASE SUBUNIT ALPHA"/>
    <property type="match status" value="1"/>
</dbReference>
<dbReference type="Gene3D" id="2.70.150.10">
    <property type="entry name" value="Calcium-transporting ATPase, cytoplasmic transduction domain A"/>
    <property type="match status" value="1"/>
</dbReference>
<dbReference type="HOGENOM" id="CLU_1051492_0_0_1"/>
<name>L1J657_GUITC</name>
<keyword evidence="7" id="KW-1185">Reference proteome</keyword>
<keyword evidence="2" id="KW-1003">Cell membrane</keyword>
<keyword evidence="2" id="KW-0472">Membrane</keyword>
<sequence>MNCFLGFVLVRLVVWVLCRGWWTLCPGELCFRFQTSAERGLQQDVVTARMGQCGLNKVDKSLPDMQELRRRVETLRSCLLTTFFCSSAAALVGAIRRMGKVLPLPDPALLSSLGLSLGSLFLFRRVHKLSCDVSRALGCIMGYDHSSAVRVVRDGSVKEVEASLLVPGDMIIVSRGHVSADCRILSAEGLVVEPVSGTSFTASTARGEEDSEPRVSDCAVLAHSEVVGGRGLAMVTRTGENVNVIRVLSRLNKLSMLELTLIDVT</sequence>
<reference evidence="5 7" key="1">
    <citation type="journal article" date="2012" name="Nature">
        <title>Algal genomes reveal evolutionary mosaicism and the fate of nucleomorphs.</title>
        <authorList>
            <consortium name="DOE Joint Genome Institute"/>
            <person name="Curtis B.A."/>
            <person name="Tanifuji G."/>
            <person name="Burki F."/>
            <person name="Gruber A."/>
            <person name="Irimia M."/>
            <person name="Maruyama S."/>
            <person name="Arias M.C."/>
            <person name="Ball S.G."/>
            <person name="Gile G.H."/>
            <person name="Hirakawa Y."/>
            <person name="Hopkins J.F."/>
            <person name="Kuo A."/>
            <person name="Rensing S.A."/>
            <person name="Schmutz J."/>
            <person name="Symeonidi A."/>
            <person name="Elias M."/>
            <person name="Eveleigh R.J."/>
            <person name="Herman E.K."/>
            <person name="Klute M.J."/>
            <person name="Nakayama T."/>
            <person name="Obornik M."/>
            <person name="Reyes-Prieto A."/>
            <person name="Armbrust E.V."/>
            <person name="Aves S.J."/>
            <person name="Beiko R.G."/>
            <person name="Coutinho P."/>
            <person name="Dacks J.B."/>
            <person name="Durnford D.G."/>
            <person name="Fast N.M."/>
            <person name="Green B.R."/>
            <person name="Grisdale C.J."/>
            <person name="Hempel F."/>
            <person name="Henrissat B."/>
            <person name="Hoppner M.P."/>
            <person name="Ishida K."/>
            <person name="Kim E."/>
            <person name="Koreny L."/>
            <person name="Kroth P.G."/>
            <person name="Liu Y."/>
            <person name="Malik S.B."/>
            <person name="Maier U.G."/>
            <person name="McRose D."/>
            <person name="Mock T."/>
            <person name="Neilson J.A."/>
            <person name="Onodera N.T."/>
            <person name="Poole A.M."/>
            <person name="Pritham E.J."/>
            <person name="Richards T.A."/>
            <person name="Rocap G."/>
            <person name="Roy S.W."/>
            <person name="Sarai C."/>
            <person name="Schaack S."/>
            <person name="Shirato S."/>
            <person name="Slamovits C.H."/>
            <person name="Spencer D.F."/>
            <person name="Suzuki S."/>
            <person name="Worden A.Z."/>
            <person name="Zauner S."/>
            <person name="Barry K."/>
            <person name="Bell C."/>
            <person name="Bharti A.K."/>
            <person name="Crow J.A."/>
            <person name="Grimwood J."/>
            <person name="Kramer R."/>
            <person name="Lindquist E."/>
            <person name="Lucas S."/>
            <person name="Salamov A."/>
            <person name="McFadden G.I."/>
            <person name="Lane C.E."/>
            <person name="Keeling P.J."/>
            <person name="Gray M.W."/>
            <person name="Grigoriev I.V."/>
            <person name="Archibald J.M."/>
        </authorList>
    </citation>
    <scope>NUCLEOTIDE SEQUENCE</scope>
    <source>
        <strain evidence="5 7">CCMP2712</strain>
    </source>
</reference>
<dbReference type="GeneID" id="17300276"/>
<evidence type="ECO:0000256" key="2">
    <source>
        <dbReference type="ARBA" id="ARBA00022475"/>
    </source>
</evidence>
<dbReference type="KEGG" id="gtt:GUITHDRAFT_110385"/>
<evidence type="ECO:0000313" key="7">
    <source>
        <dbReference type="Proteomes" id="UP000011087"/>
    </source>
</evidence>
<dbReference type="GO" id="GO:0005886">
    <property type="term" value="C:plasma membrane"/>
    <property type="evidence" value="ECO:0007669"/>
    <property type="project" value="UniProtKB-SubCell"/>
</dbReference>
<dbReference type="PaxDb" id="55529-EKX43580"/>
<dbReference type="SUPFAM" id="SSF81653">
    <property type="entry name" value="Calcium ATPase, transduction domain A"/>
    <property type="match status" value="1"/>
</dbReference>
<dbReference type="EnsemblProtists" id="EKX43580">
    <property type="protein sequence ID" value="EKX43580"/>
    <property type="gene ID" value="GUITHDRAFT_110385"/>
</dbReference>
<dbReference type="PANTHER" id="PTHR43294:SF21">
    <property type="entry name" value="CATION TRANSPORTING ATPASE"/>
    <property type="match status" value="1"/>
</dbReference>
<evidence type="ECO:0000313" key="6">
    <source>
        <dbReference type="EnsemblProtists" id="EKX43580"/>
    </source>
</evidence>
<dbReference type="STRING" id="905079.L1J657"/>
<protein>
    <recommendedName>
        <fullName evidence="4">P-type ATPase A domain-containing protein</fullName>
    </recommendedName>
</protein>
<evidence type="ECO:0000313" key="5">
    <source>
        <dbReference type="EMBL" id="EKX43580.1"/>
    </source>
</evidence>